<gene>
    <name evidence="3" type="ORF">Q664_26335</name>
</gene>
<accession>A0A084SQM1</accession>
<evidence type="ECO:0000313" key="3">
    <source>
        <dbReference type="EMBL" id="KFA90756.1"/>
    </source>
</evidence>
<evidence type="ECO:0000259" key="2">
    <source>
        <dbReference type="Pfam" id="PF12695"/>
    </source>
</evidence>
<dbReference type="AlphaFoldDB" id="A0A084SQM1"/>
<feature type="chain" id="PRO_5001781829" description="Alpha/beta hydrolase fold-5 domain-containing protein" evidence="1">
    <location>
        <begin position="24"/>
        <end position="292"/>
    </location>
</feature>
<dbReference type="PANTHER" id="PTHR33428:SF14">
    <property type="entry name" value="CARBOXYLESTERASE TYPE B DOMAIN-CONTAINING PROTEIN"/>
    <property type="match status" value="1"/>
</dbReference>
<evidence type="ECO:0000313" key="4">
    <source>
        <dbReference type="Proteomes" id="UP000028547"/>
    </source>
</evidence>
<name>A0A084SQM1_9BACT</name>
<dbReference type="PANTHER" id="PTHR33428">
    <property type="entry name" value="CHLOROPHYLLASE-2, CHLOROPLASTIC"/>
    <property type="match status" value="1"/>
</dbReference>
<dbReference type="GO" id="GO:0016787">
    <property type="term" value="F:hydrolase activity"/>
    <property type="evidence" value="ECO:0007669"/>
    <property type="project" value="InterPro"/>
</dbReference>
<dbReference type="InterPro" id="IPR029059">
    <property type="entry name" value="AB_hydrolase_5"/>
</dbReference>
<dbReference type="Pfam" id="PF12695">
    <property type="entry name" value="Abhydrolase_5"/>
    <property type="match status" value="1"/>
</dbReference>
<feature type="domain" description="Alpha/beta hydrolase fold-5" evidence="2">
    <location>
        <begin position="79"/>
        <end position="236"/>
    </location>
</feature>
<dbReference type="SUPFAM" id="SSF53474">
    <property type="entry name" value="alpha/beta-Hydrolases"/>
    <property type="match status" value="1"/>
</dbReference>
<protein>
    <recommendedName>
        <fullName evidence="2">Alpha/beta hydrolase fold-5 domain-containing protein</fullName>
    </recommendedName>
</protein>
<dbReference type="PROSITE" id="PS51257">
    <property type="entry name" value="PROKAR_LIPOPROTEIN"/>
    <property type="match status" value="1"/>
</dbReference>
<dbReference type="Gene3D" id="3.40.50.1820">
    <property type="entry name" value="alpha/beta hydrolase"/>
    <property type="match status" value="1"/>
</dbReference>
<feature type="signal peptide" evidence="1">
    <location>
        <begin position="1"/>
        <end position="23"/>
    </location>
</feature>
<organism evidence="3 4">
    <name type="scientific">Archangium violaceum Cb vi76</name>
    <dbReference type="NCBI Taxonomy" id="1406225"/>
    <lineage>
        <taxon>Bacteria</taxon>
        <taxon>Pseudomonadati</taxon>
        <taxon>Myxococcota</taxon>
        <taxon>Myxococcia</taxon>
        <taxon>Myxococcales</taxon>
        <taxon>Cystobacterineae</taxon>
        <taxon>Archangiaceae</taxon>
        <taxon>Archangium</taxon>
    </lineage>
</organism>
<dbReference type="RefSeq" id="WP_043401096.1">
    <property type="nucleotide sequence ID" value="NZ_JPMI01000177.1"/>
</dbReference>
<dbReference type="Proteomes" id="UP000028547">
    <property type="component" value="Unassembled WGS sequence"/>
</dbReference>
<sequence>MKPAPLSFLLLALVCALSGCALPAPTSGRLLGTGPTPVSEAFFEVRARHTDLVSVRVVFPSDAEGHPARPADGAPLPGLVLVHGGFVAPEGYLWLAESLAARGYVVAMPSHPLDLPLSAIDNGHFARELLTTPPEGSLLEGLVQPSRIAVAGHSLGGVVSAKLALDGGFAALALLASYPDPADAERIPSLAVPSLSLAGELDCLSELSRVREEASRLPAPTVLAVLQGVTHFQFTSSDQRDVEDGCAPTVPLDTAHERIAEVLSRFLHAALAGQGTGADDIRQVPGTEVTAR</sequence>
<dbReference type="InterPro" id="IPR029058">
    <property type="entry name" value="AB_hydrolase_fold"/>
</dbReference>
<evidence type="ECO:0000256" key="1">
    <source>
        <dbReference type="SAM" id="SignalP"/>
    </source>
</evidence>
<keyword evidence="1" id="KW-0732">Signal</keyword>
<reference evidence="3 4" key="1">
    <citation type="submission" date="2014-07" db="EMBL/GenBank/DDBJ databases">
        <title>Draft Genome Sequence of Gephyronic Acid Producer, Cystobacter violaceus Strain Cb vi76.</title>
        <authorList>
            <person name="Stevens D.C."/>
            <person name="Young J."/>
            <person name="Carmichael R."/>
            <person name="Tan J."/>
            <person name="Taylor R.E."/>
        </authorList>
    </citation>
    <scope>NUCLEOTIDE SEQUENCE [LARGE SCALE GENOMIC DNA]</scope>
    <source>
        <strain evidence="3 4">Cb vi76</strain>
    </source>
</reference>
<comment type="caution">
    <text evidence="3">The sequence shown here is derived from an EMBL/GenBank/DDBJ whole genome shotgun (WGS) entry which is preliminary data.</text>
</comment>
<dbReference type="EMBL" id="JPMI01000177">
    <property type="protein sequence ID" value="KFA90756.1"/>
    <property type="molecule type" value="Genomic_DNA"/>
</dbReference>
<proteinExistence type="predicted"/>